<dbReference type="InterPro" id="IPR003594">
    <property type="entry name" value="HATPase_dom"/>
</dbReference>
<dbReference type="SMART" id="SM00387">
    <property type="entry name" value="HATPase_c"/>
    <property type="match status" value="1"/>
</dbReference>
<name>A0A7X0HMW2_9BACI</name>
<dbReference type="InterPro" id="IPR004358">
    <property type="entry name" value="Sig_transdc_His_kin-like_C"/>
</dbReference>
<evidence type="ECO:0000256" key="4">
    <source>
        <dbReference type="ARBA" id="ARBA00022553"/>
    </source>
</evidence>
<evidence type="ECO:0000256" key="5">
    <source>
        <dbReference type="ARBA" id="ARBA00022679"/>
    </source>
</evidence>
<organism evidence="12 13">
    <name type="scientific">Bacillus benzoevorans</name>
    <dbReference type="NCBI Taxonomy" id="1456"/>
    <lineage>
        <taxon>Bacteria</taxon>
        <taxon>Bacillati</taxon>
        <taxon>Bacillota</taxon>
        <taxon>Bacilli</taxon>
        <taxon>Bacillales</taxon>
        <taxon>Bacillaceae</taxon>
        <taxon>Bacillus</taxon>
    </lineage>
</organism>
<dbReference type="GO" id="GO:0000155">
    <property type="term" value="F:phosphorelay sensor kinase activity"/>
    <property type="evidence" value="ECO:0007669"/>
    <property type="project" value="InterPro"/>
</dbReference>
<feature type="domain" description="Histidine kinase" evidence="11">
    <location>
        <begin position="200"/>
        <end position="414"/>
    </location>
</feature>
<dbReference type="GO" id="GO:0005886">
    <property type="term" value="C:plasma membrane"/>
    <property type="evidence" value="ECO:0007669"/>
    <property type="project" value="UniProtKB-SubCell"/>
</dbReference>
<dbReference type="InterPro" id="IPR050351">
    <property type="entry name" value="BphY/WalK/GraS-like"/>
</dbReference>
<keyword evidence="10" id="KW-0812">Transmembrane</keyword>
<dbReference type="Pfam" id="PF00512">
    <property type="entry name" value="HisKA"/>
    <property type="match status" value="1"/>
</dbReference>
<dbReference type="PANTHER" id="PTHR45453">
    <property type="entry name" value="PHOSPHATE REGULON SENSOR PROTEIN PHOR"/>
    <property type="match status" value="1"/>
</dbReference>
<dbReference type="Gene3D" id="3.30.565.10">
    <property type="entry name" value="Histidine kinase-like ATPase, C-terminal domain"/>
    <property type="match status" value="1"/>
</dbReference>
<comment type="catalytic activity">
    <reaction evidence="1">
        <text>ATP + protein L-histidine = ADP + protein N-phospho-L-histidine.</text>
        <dbReference type="EC" id="2.7.13.3"/>
    </reaction>
</comment>
<dbReference type="GO" id="GO:0004721">
    <property type="term" value="F:phosphoprotein phosphatase activity"/>
    <property type="evidence" value="ECO:0007669"/>
    <property type="project" value="TreeGrafter"/>
</dbReference>
<keyword evidence="9" id="KW-0902">Two-component regulatory system</keyword>
<keyword evidence="8" id="KW-0067">ATP-binding</keyword>
<dbReference type="InterPro" id="IPR036097">
    <property type="entry name" value="HisK_dim/P_sf"/>
</dbReference>
<keyword evidence="10" id="KW-1133">Transmembrane helix</keyword>
<dbReference type="CDD" id="cd00075">
    <property type="entry name" value="HATPase"/>
    <property type="match status" value="1"/>
</dbReference>
<dbReference type="CDD" id="cd00082">
    <property type="entry name" value="HisKA"/>
    <property type="match status" value="1"/>
</dbReference>
<proteinExistence type="predicted"/>
<dbReference type="InterPro" id="IPR005467">
    <property type="entry name" value="His_kinase_dom"/>
</dbReference>
<gene>
    <name evidence="12" type="ORF">HNR53_000237</name>
</gene>
<dbReference type="SUPFAM" id="SSF47384">
    <property type="entry name" value="Homodimeric domain of signal transducing histidine kinase"/>
    <property type="match status" value="1"/>
</dbReference>
<dbReference type="PANTHER" id="PTHR45453:SF1">
    <property type="entry name" value="PHOSPHATE REGULON SENSOR PROTEIN PHOR"/>
    <property type="match status" value="1"/>
</dbReference>
<dbReference type="RefSeq" id="WP_184521732.1">
    <property type="nucleotide sequence ID" value="NZ_JACHGK010000001.1"/>
</dbReference>
<keyword evidence="4" id="KW-0597">Phosphoprotein</keyword>
<dbReference type="FunFam" id="3.30.565.10:FF:000006">
    <property type="entry name" value="Sensor histidine kinase WalK"/>
    <property type="match status" value="1"/>
</dbReference>
<dbReference type="SMART" id="SM00388">
    <property type="entry name" value="HisKA"/>
    <property type="match status" value="1"/>
</dbReference>
<dbReference type="InterPro" id="IPR036890">
    <property type="entry name" value="HATPase_C_sf"/>
</dbReference>
<evidence type="ECO:0000313" key="13">
    <source>
        <dbReference type="Proteomes" id="UP000531594"/>
    </source>
</evidence>
<keyword evidence="10" id="KW-0472">Membrane</keyword>
<dbReference type="Gene3D" id="1.10.287.130">
    <property type="match status" value="1"/>
</dbReference>
<feature type="transmembrane region" description="Helical" evidence="10">
    <location>
        <begin position="12"/>
        <end position="32"/>
    </location>
</feature>
<dbReference type="AlphaFoldDB" id="A0A7X0HMW2"/>
<dbReference type="PRINTS" id="PR00344">
    <property type="entry name" value="BCTRLSENSOR"/>
</dbReference>
<dbReference type="Pfam" id="PF02518">
    <property type="entry name" value="HATPase_c"/>
    <property type="match status" value="1"/>
</dbReference>
<dbReference type="GO" id="GO:0016036">
    <property type="term" value="P:cellular response to phosphate starvation"/>
    <property type="evidence" value="ECO:0007669"/>
    <property type="project" value="TreeGrafter"/>
</dbReference>
<evidence type="ECO:0000256" key="9">
    <source>
        <dbReference type="ARBA" id="ARBA00023012"/>
    </source>
</evidence>
<feature type="transmembrane region" description="Helical" evidence="10">
    <location>
        <begin position="157"/>
        <end position="180"/>
    </location>
</feature>
<dbReference type="Proteomes" id="UP000531594">
    <property type="component" value="Unassembled WGS sequence"/>
</dbReference>
<dbReference type="InterPro" id="IPR003661">
    <property type="entry name" value="HisK_dim/P_dom"/>
</dbReference>
<keyword evidence="13" id="KW-1185">Reference proteome</keyword>
<keyword evidence="6" id="KW-0547">Nucleotide-binding</keyword>
<evidence type="ECO:0000256" key="3">
    <source>
        <dbReference type="ARBA" id="ARBA00012438"/>
    </source>
</evidence>
<protein>
    <recommendedName>
        <fullName evidence="3">histidine kinase</fullName>
        <ecNumber evidence="3">2.7.13.3</ecNumber>
    </recommendedName>
</protein>
<dbReference type="EMBL" id="JACHGK010000001">
    <property type="protein sequence ID" value="MBB6443649.1"/>
    <property type="molecule type" value="Genomic_DNA"/>
</dbReference>
<evidence type="ECO:0000256" key="6">
    <source>
        <dbReference type="ARBA" id="ARBA00022741"/>
    </source>
</evidence>
<evidence type="ECO:0000256" key="1">
    <source>
        <dbReference type="ARBA" id="ARBA00000085"/>
    </source>
</evidence>
<dbReference type="EC" id="2.7.13.3" evidence="3"/>
<dbReference type="SUPFAM" id="SSF55874">
    <property type="entry name" value="ATPase domain of HSP90 chaperone/DNA topoisomerase II/histidine kinase"/>
    <property type="match status" value="1"/>
</dbReference>
<evidence type="ECO:0000256" key="7">
    <source>
        <dbReference type="ARBA" id="ARBA00022777"/>
    </source>
</evidence>
<evidence type="ECO:0000259" key="11">
    <source>
        <dbReference type="PROSITE" id="PS50109"/>
    </source>
</evidence>
<dbReference type="PROSITE" id="PS50109">
    <property type="entry name" value="HIS_KIN"/>
    <property type="match status" value="1"/>
</dbReference>
<evidence type="ECO:0000256" key="2">
    <source>
        <dbReference type="ARBA" id="ARBA00004651"/>
    </source>
</evidence>
<accession>A0A7X0HMW2</accession>
<reference evidence="12 13" key="1">
    <citation type="submission" date="2020-08" db="EMBL/GenBank/DDBJ databases">
        <title>Genomic Encyclopedia of Type Strains, Phase IV (KMG-IV): sequencing the most valuable type-strain genomes for metagenomic binning, comparative biology and taxonomic classification.</title>
        <authorList>
            <person name="Goeker M."/>
        </authorList>
    </citation>
    <scope>NUCLEOTIDE SEQUENCE [LARGE SCALE GENOMIC DNA]</scope>
    <source>
        <strain evidence="12 13">DSM 5391</strain>
    </source>
</reference>
<evidence type="ECO:0000313" key="12">
    <source>
        <dbReference type="EMBL" id="MBB6443649.1"/>
    </source>
</evidence>
<sequence length="416" mass="47817">MFKSVKRKLTLLFSLTLLCLLLIFIVTLYFLISSVIERNEQNQLYSFFTANNHAFINHLKNETNQGLIRSEHGSEIFYYVFDKRHDLYSGLESAPFSMDRLREDERITESSTITTTMEWKGYHFLLFKRPLQEKGILYGYAIIGKNVTEQIHVIQTITWIMVLLTVLFSLAFAFLGYYFAGQAMKPIKQAFDSQRKFISDASHELRTPLSIFYSSIDLLERDEKEHLSEFGREVVSDLKEETISMKELVNDLLFLARSDQSQIQLQRENIDLSQLLASISKRFSSIMPDSIQFQQNIESGVSFHCDKERVQQLIYILLDNAIHYTDSGSITLTLKKVSDRIMISVRDTGCGIKQEQLPYIFDRFFRSDSSRHRNGSGLGLSIAKAITDMHKGIIAVESSLGKGTAFTITFQTKSSN</sequence>
<keyword evidence="7 12" id="KW-0418">Kinase</keyword>
<comment type="caution">
    <text evidence="12">The sequence shown here is derived from an EMBL/GenBank/DDBJ whole genome shotgun (WGS) entry which is preliminary data.</text>
</comment>
<comment type="subcellular location">
    <subcellularLocation>
        <location evidence="2">Cell membrane</location>
        <topology evidence="2">Multi-pass membrane protein</topology>
    </subcellularLocation>
</comment>
<dbReference type="GO" id="GO:0005524">
    <property type="term" value="F:ATP binding"/>
    <property type="evidence" value="ECO:0007669"/>
    <property type="project" value="UniProtKB-KW"/>
</dbReference>
<keyword evidence="5" id="KW-0808">Transferase</keyword>
<evidence type="ECO:0000256" key="8">
    <source>
        <dbReference type="ARBA" id="ARBA00022840"/>
    </source>
</evidence>
<evidence type="ECO:0000256" key="10">
    <source>
        <dbReference type="SAM" id="Phobius"/>
    </source>
</evidence>